<keyword evidence="2" id="KW-1185">Reference proteome</keyword>
<dbReference type="RefSeq" id="WP_011410054.1">
    <property type="nucleotide sequence ID" value="NC_007712.1"/>
</dbReference>
<proteinExistence type="predicted"/>
<dbReference type="HOGENOM" id="CLU_1007968_0_0_6"/>
<dbReference type="Proteomes" id="UP000001932">
    <property type="component" value="Chromosome"/>
</dbReference>
<dbReference type="EMBL" id="AP008232">
    <property type="protein sequence ID" value="BAE73465.1"/>
    <property type="molecule type" value="Genomic_DNA"/>
</dbReference>
<accession>Q2NWL0</accession>
<sequence>MTQLILGDTWKRWIANNLIPEQGGRDLTVRRWREIMYDRLLDKVEYDGSPRRGEVNQLWQFVVLEHCPLLKHHDEATSALRVDSYSWHDLHAGTLFLHYASRHYAIQKDTNFAKDMGNIFYILCRVTGQYGYFFRLPSIVHAAFNTPRTQGESVKKRPHPLHDYFAARDAHLAAHDLVGAFQDAIGQWRTRRQLAQAILEKHYPHLSPDEHAEPLQRYLYPYANLTVRRSPDTPPVPHPSLQDFPPLMRRTGHGDGGPKLSGAGALVMCRGLACLV</sequence>
<evidence type="ECO:0000313" key="2">
    <source>
        <dbReference type="Proteomes" id="UP000001932"/>
    </source>
</evidence>
<gene>
    <name evidence="1" type="ordered locus">SG0190</name>
</gene>
<organism evidence="1 2">
    <name type="scientific">Sodalis glossinidius (strain morsitans)</name>
    <dbReference type="NCBI Taxonomy" id="343509"/>
    <lineage>
        <taxon>Bacteria</taxon>
        <taxon>Pseudomonadati</taxon>
        <taxon>Pseudomonadota</taxon>
        <taxon>Gammaproteobacteria</taxon>
        <taxon>Enterobacterales</taxon>
        <taxon>Bruguierivoracaceae</taxon>
        <taxon>Sodalis</taxon>
    </lineage>
</organism>
<evidence type="ECO:0000313" key="1">
    <source>
        <dbReference type="EMBL" id="BAE73465.1"/>
    </source>
</evidence>
<dbReference type="AlphaFoldDB" id="Q2NWL0"/>
<name>Q2NWL0_SODGM</name>
<dbReference type="KEGG" id="sgl:SG0190"/>
<reference evidence="1 2" key="1">
    <citation type="journal article" date="2006" name="Genome Res.">
        <title>Massive genome erosion and functional adaptations provide insights into the symbiotic lifestyle of Sodalis glossinidius in the tsetse host.</title>
        <authorList>
            <person name="Toh H."/>
            <person name="Weiss B.L."/>
            <person name="Perkin S.A.H."/>
            <person name="Yamashita A."/>
            <person name="Oshima K."/>
            <person name="Hattori M."/>
            <person name="Aksoy S."/>
        </authorList>
    </citation>
    <scope>NUCLEOTIDE SEQUENCE [LARGE SCALE GENOMIC DNA]</scope>
    <source>
        <strain evidence="2">morsitans</strain>
    </source>
</reference>
<protein>
    <submittedName>
        <fullName evidence="1">Uncharacterized protein</fullName>
    </submittedName>
</protein>